<dbReference type="AlphaFoldDB" id="A0A8X7SIL0"/>
<organism evidence="1 2">
    <name type="scientific">Brassica carinata</name>
    <name type="common">Ethiopian mustard</name>
    <name type="synonym">Abyssinian cabbage</name>
    <dbReference type="NCBI Taxonomy" id="52824"/>
    <lineage>
        <taxon>Eukaryota</taxon>
        <taxon>Viridiplantae</taxon>
        <taxon>Streptophyta</taxon>
        <taxon>Embryophyta</taxon>
        <taxon>Tracheophyta</taxon>
        <taxon>Spermatophyta</taxon>
        <taxon>Magnoliopsida</taxon>
        <taxon>eudicotyledons</taxon>
        <taxon>Gunneridae</taxon>
        <taxon>Pentapetalae</taxon>
        <taxon>rosids</taxon>
        <taxon>malvids</taxon>
        <taxon>Brassicales</taxon>
        <taxon>Brassicaceae</taxon>
        <taxon>Brassiceae</taxon>
        <taxon>Brassica</taxon>
    </lineage>
</organism>
<protein>
    <submittedName>
        <fullName evidence="1">Uncharacterized protein</fullName>
    </submittedName>
</protein>
<evidence type="ECO:0000313" key="2">
    <source>
        <dbReference type="Proteomes" id="UP000886595"/>
    </source>
</evidence>
<comment type="caution">
    <text evidence="1">The sequence shown here is derived from an EMBL/GenBank/DDBJ whole genome shotgun (WGS) entry which is preliminary data.</text>
</comment>
<reference evidence="1 2" key="1">
    <citation type="submission" date="2020-02" db="EMBL/GenBank/DDBJ databases">
        <authorList>
            <person name="Ma Q."/>
            <person name="Huang Y."/>
            <person name="Song X."/>
            <person name="Pei D."/>
        </authorList>
    </citation>
    <scope>NUCLEOTIDE SEQUENCE [LARGE SCALE GENOMIC DNA]</scope>
    <source>
        <strain evidence="1">Sxm20200214</strain>
        <tissue evidence="1">Leaf</tissue>
    </source>
</reference>
<dbReference type="InterPro" id="IPR012337">
    <property type="entry name" value="RNaseH-like_sf"/>
</dbReference>
<evidence type="ECO:0000313" key="1">
    <source>
        <dbReference type="EMBL" id="KAG2307181.1"/>
    </source>
</evidence>
<dbReference type="GO" id="GO:0003676">
    <property type="term" value="F:nucleic acid binding"/>
    <property type="evidence" value="ECO:0007669"/>
    <property type="project" value="InterPro"/>
</dbReference>
<dbReference type="SUPFAM" id="SSF53098">
    <property type="entry name" value="Ribonuclease H-like"/>
    <property type="match status" value="1"/>
</dbReference>
<gene>
    <name evidence="1" type="ORF">Bca52824_026929</name>
</gene>
<proteinExistence type="predicted"/>
<sequence length="158" mass="18409">MSRSPSHHHQVHHHHKIRLLLELKQSRDLRRSLGDRDQNLMESLISEAQHESLCLFLKLPNPPFHDNLNDLYRFFASKFVTFVGVQIEEDLNLLREPRSCNKKRDRGRTASCEGSRDSAAHRVLLKVDSDKDVILLLRVAQEEEGCSCCDLVDRRAWM</sequence>
<name>A0A8X7SIL0_BRACI</name>
<dbReference type="EMBL" id="JAAMPC010000006">
    <property type="protein sequence ID" value="KAG2307181.1"/>
    <property type="molecule type" value="Genomic_DNA"/>
</dbReference>
<keyword evidence="2" id="KW-1185">Reference proteome</keyword>
<dbReference type="Proteomes" id="UP000886595">
    <property type="component" value="Unassembled WGS sequence"/>
</dbReference>
<dbReference type="Gene3D" id="3.30.420.10">
    <property type="entry name" value="Ribonuclease H-like superfamily/Ribonuclease H"/>
    <property type="match status" value="1"/>
</dbReference>
<dbReference type="InterPro" id="IPR036397">
    <property type="entry name" value="RNaseH_sf"/>
</dbReference>
<accession>A0A8X7SIL0</accession>